<dbReference type="InterPro" id="IPR006366">
    <property type="entry name" value="CobA/CysG_C"/>
</dbReference>
<dbReference type="PROSITE" id="PS00839">
    <property type="entry name" value="SUMT_1"/>
    <property type="match status" value="1"/>
</dbReference>
<keyword evidence="6" id="KW-0627">Porphyrin biosynthesis</keyword>
<dbReference type="InterPro" id="IPR003043">
    <property type="entry name" value="Uropor_MeTrfase_CS"/>
</dbReference>
<comment type="similarity">
    <text evidence="1 8">Belongs to the precorrin methyltransferase family.</text>
</comment>
<dbReference type="Proteomes" id="UP000601990">
    <property type="component" value="Unassembled WGS sequence"/>
</dbReference>
<comment type="pathway">
    <text evidence="7">Porphyrin-containing compound metabolism; siroheme biosynthesis; precorrin-2 from uroporphyrinogen III: step 1/1.</text>
</comment>
<dbReference type="Gene3D" id="3.30.950.10">
    <property type="entry name" value="Methyltransferase, Cobalt-precorrin-4 Transmethylase, Domain 2"/>
    <property type="match status" value="1"/>
</dbReference>
<dbReference type="EC" id="2.1.1.107" evidence="2"/>
<dbReference type="SUPFAM" id="SSF53790">
    <property type="entry name" value="Tetrapyrrole methylase"/>
    <property type="match status" value="1"/>
</dbReference>
<evidence type="ECO:0000256" key="7">
    <source>
        <dbReference type="ARBA" id="ARBA00025705"/>
    </source>
</evidence>
<evidence type="ECO:0000256" key="1">
    <source>
        <dbReference type="ARBA" id="ARBA00005879"/>
    </source>
</evidence>
<feature type="domain" description="Tetrapyrrole methylase" evidence="9">
    <location>
        <begin position="26"/>
        <end position="236"/>
    </location>
</feature>
<evidence type="ECO:0000313" key="10">
    <source>
        <dbReference type="EMBL" id="NMF92357.1"/>
    </source>
</evidence>
<keyword evidence="11" id="KW-1185">Reference proteome</keyword>
<dbReference type="GO" id="GO:0004851">
    <property type="term" value="F:uroporphyrin-III C-methyltransferase activity"/>
    <property type="evidence" value="ECO:0007669"/>
    <property type="project" value="UniProtKB-EC"/>
</dbReference>
<dbReference type="PANTHER" id="PTHR45790">
    <property type="entry name" value="SIROHEME SYNTHASE-RELATED"/>
    <property type="match status" value="1"/>
</dbReference>
<evidence type="ECO:0000256" key="2">
    <source>
        <dbReference type="ARBA" id="ARBA00012162"/>
    </source>
</evidence>
<reference evidence="10" key="1">
    <citation type="submission" date="2019-12" db="EMBL/GenBank/DDBJ databases">
        <title>Comparative genomics gives insights into the taxonomy of the Azoarcus-Aromatoleum group and reveals separate origins of nif in the plant-associated Azoarcus and non-plant-associated Aromatoleum sub-groups.</title>
        <authorList>
            <person name="Lafos M."/>
            <person name="Maluk M."/>
            <person name="Batista M."/>
            <person name="Junghare M."/>
            <person name="Carmona M."/>
            <person name="Faoro H."/>
            <person name="Cruz L.M."/>
            <person name="Battistoni F."/>
            <person name="De Souza E."/>
            <person name="Pedrosa F."/>
            <person name="Chen W.-M."/>
            <person name="Poole P.S."/>
            <person name="Dixon R.A."/>
            <person name="James E.K."/>
        </authorList>
    </citation>
    <scope>NUCLEOTIDE SEQUENCE</scope>
    <source>
        <strain evidence="10">U120</strain>
    </source>
</reference>
<evidence type="ECO:0000256" key="5">
    <source>
        <dbReference type="ARBA" id="ARBA00022691"/>
    </source>
</evidence>
<dbReference type="PANTHER" id="PTHR45790:SF3">
    <property type="entry name" value="S-ADENOSYL-L-METHIONINE-DEPENDENT UROPORPHYRINOGEN III METHYLTRANSFERASE, CHLOROPLASTIC"/>
    <property type="match status" value="1"/>
</dbReference>
<keyword evidence="4 8" id="KW-0808">Transferase</keyword>
<evidence type="ECO:0000256" key="4">
    <source>
        <dbReference type="ARBA" id="ARBA00022679"/>
    </source>
</evidence>
<dbReference type="GO" id="GO:0032259">
    <property type="term" value="P:methylation"/>
    <property type="evidence" value="ECO:0007669"/>
    <property type="project" value="UniProtKB-KW"/>
</dbReference>
<evidence type="ECO:0000256" key="3">
    <source>
        <dbReference type="ARBA" id="ARBA00022603"/>
    </source>
</evidence>
<dbReference type="NCBIfam" id="NF004790">
    <property type="entry name" value="PRK06136.1"/>
    <property type="match status" value="1"/>
</dbReference>
<accession>A0ABX1MWJ4</accession>
<proteinExistence type="inferred from homology"/>
<dbReference type="CDD" id="cd11642">
    <property type="entry name" value="SUMT"/>
    <property type="match status" value="1"/>
</dbReference>
<evidence type="ECO:0000256" key="8">
    <source>
        <dbReference type="RuleBase" id="RU003960"/>
    </source>
</evidence>
<dbReference type="Gene3D" id="3.40.1010.10">
    <property type="entry name" value="Cobalt-precorrin-4 Transmethylase, Domain 1"/>
    <property type="match status" value="1"/>
</dbReference>
<organism evidence="10 11">
    <name type="scientific">Aromatoleum buckelii</name>
    <dbReference type="NCBI Taxonomy" id="200254"/>
    <lineage>
        <taxon>Bacteria</taxon>
        <taxon>Pseudomonadati</taxon>
        <taxon>Pseudomonadota</taxon>
        <taxon>Betaproteobacteria</taxon>
        <taxon>Rhodocyclales</taxon>
        <taxon>Rhodocyclaceae</taxon>
        <taxon>Aromatoleum</taxon>
    </lineage>
</organism>
<evidence type="ECO:0000313" key="11">
    <source>
        <dbReference type="Proteomes" id="UP000601990"/>
    </source>
</evidence>
<evidence type="ECO:0000256" key="6">
    <source>
        <dbReference type="ARBA" id="ARBA00023244"/>
    </source>
</evidence>
<dbReference type="InterPro" id="IPR014776">
    <property type="entry name" value="4pyrrole_Mease_sub2"/>
</dbReference>
<dbReference type="Pfam" id="PF00590">
    <property type="entry name" value="TP_methylase"/>
    <property type="match status" value="1"/>
</dbReference>
<name>A0ABX1MWJ4_9RHOO</name>
<sequence>MSKHIGGFDPSGDGPDDPAACRRSGKVYLVGAGPGDPELLTLKAARLLSKAQAVVYDHLVGEEILHLADPAARMIYAGKEAGYHSLPQDRINGLLVDLARSGLEVVRLKGGDPFMFGRGGEEMEELLESGIECEVVPGITAACGVSACTGIPLTHRDHARSVIFTTGHLKDGTVNLDWPALARPNQTVVIYMGLGALDIICQQLITHGLPADTPAAVVHAGTTNRQITVTDRLDQLSATVKRAQLKSPALIMIGSVVSLHALLGNGTTIEELALTG</sequence>
<evidence type="ECO:0000259" key="9">
    <source>
        <dbReference type="Pfam" id="PF00590"/>
    </source>
</evidence>
<dbReference type="InterPro" id="IPR014777">
    <property type="entry name" value="4pyrrole_Mease_sub1"/>
</dbReference>
<keyword evidence="5" id="KW-0949">S-adenosyl-L-methionine</keyword>
<comment type="caution">
    <text evidence="10">The sequence shown here is derived from an EMBL/GenBank/DDBJ whole genome shotgun (WGS) entry which is preliminary data.</text>
</comment>
<keyword evidence="3 8" id="KW-0489">Methyltransferase</keyword>
<dbReference type="RefSeq" id="WP_169197680.1">
    <property type="nucleotide sequence ID" value="NZ_WTVH02000010.1"/>
</dbReference>
<dbReference type="InterPro" id="IPR050161">
    <property type="entry name" value="Siro_Cobalamin_biosynth"/>
</dbReference>
<dbReference type="InterPro" id="IPR000878">
    <property type="entry name" value="4pyrrol_Mease"/>
</dbReference>
<protein>
    <recommendedName>
        <fullName evidence="2">uroporphyrinogen-III C-methyltransferase</fullName>
        <ecNumber evidence="2">2.1.1.107</ecNumber>
    </recommendedName>
</protein>
<dbReference type="EMBL" id="WTVH01000004">
    <property type="protein sequence ID" value="NMF92357.1"/>
    <property type="molecule type" value="Genomic_DNA"/>
</dbReference>
<dbReference type="NCBIfam" id="TIGR01469">
    <property type="entry name" value="cobA_cysG_Cterm"/>
    <property type="match status" value="1"/>
</dbReference>
<gene>
    <name evidence="10" type="primary">cobA</name>
    <name evidence="10" type="ORF">GO608_03295</name>
</gene>
<dbReference type="InterPro" id="IPR035996">
    <property type="entry name" value="4pyrrol_Methylase_sf"/>
</dbReference>
<dbReference type="PROSITE" id="PS00840">
    <property type="entry name" value="SUMT_2"/>
    <property type="match status" value="1"/>
</dbReference>